<sequence>MKQRFLELIHEGVSIRGTSRIVGINRRTGQERITGRGERVRTRKPGRKAVRTAVQPLVGTRCQSLLREAPAPPPERTRRGGAGRKRSITATDARCASPGL</sequence>
<proteinExistence type="predicted"/>
<comment type="caution">
    <text evidence="2">The sequence shown here is derived from an EMBL/GenBank/DDBJ whole genome shotgun (WGS) entry which is preliminary data.</text>
</comment>
<dbReference type="EMBL" id="BAAAYL010000001">
    <property type="protein sequence ID" value="GAA3374665.1"/>
    <property type="molecule type" value="Genomic_DNA"/>
</dbReference>
<reference evidence="3" key="1">
    <citation type="journal article" date="2019" name="Int. J. Syst. Evol. Microbiol.">
        <title>The Global Catalogue of Microorganisms (GCM) 10K type strain sequencing project: providing services to taxonomists for standard genome sequencing and annotation.</title>
        <authorList>
            <consortium name="The Broad Institute Genomics Platform"/>
            <consortium name="The Broad Institute Genome Sequencing Center for Infectious Disease"/>
            <person name="Wu L."/>
            <person name="Ma J."/>
        </authorList>
    </citation>
    <scope>NUCLEOTIDE SEQUENCE [LARGE SCALE GENOMIC DNA]</scope>
    <source>
        <strain evidence="3">JCM 9651</strain>
    </source>
</reference>
<evidence type="ECO:0000313" key="3">
    <source>
        <dbReference type="Proteomes" id="UP001499990"/>
    </source>
</evidence>
<accession>A0ABP6SE86</accession>
<gene>
    <name evidence="2" type="ORF">GCM10020367_39430</name>
</gene>
<evidence type="ECO:0008006" key="4">
    <source>
        <dbReference type="Google" id="ProtNLM"/>
    </source>
</evidence>
<feature type="region of interest" description="Disordered" evidence="1">
    <location>
        <begin position="66"/>
        <end position="100"/>
    </location>
</feature>
<protein>
    <recommendedName>
        <fullName evidence="4">Transposase</fullName>
    </recommendedName>
</protein>
<evidence type="ECO:0000256" key="1">
    <source>
        <dbReference type="SAM" id="MobiDB-lite"/>
    </source>
</evidence>
<keyword evidence="3" id="KW-1185">Reference proteome</keyword>
<dbReference type="Proteomes" id="UP001499990">
    <property type="component" value="Unassembled WGS sequence"/>
</dbReference>
<organism evidence="2 3">
    <name type="scientific">Streptomyces sannanensis</name>
    <dbReference type="NCBI Taxonomy" id="285536"/>
    <lineage>
        <taxon>Bacteria</taxon>
        <taxon>Bacillati</taxon>
        <taxon>Actinomycetota</taxon>
        <taxon>Actinomycetes</taxon>
        <taxon>Kitasatosporales</taxon>
        <taxon>Streptomycetaceae</taxon>
        <taxon>Streptomyces</taxon>
    </lineage>
</organism>
<evidence type="ECO:0000313" key="2">
    <source>
        <dbReference type="EMBL" id="GAA3374665.1"/>
    </source>
</evidence>
<name>A0ABP6SE86_9ACTN</name>